<dbReference type="OrthoDB" id="2917016at2"/>
<evidence type="ECO:0000313" key="1">
    <source>
        <dbReference type="EMBL" id="KXZ18933.1"/>
    </source>
</evidence>
<comment type="caution">
    <text evidence="1">The sequence shown here is derived from an EMBL/GenBank/DDBJ whole genome shotgun (WGS) entry which is preliminary data.</text>
</comment>
<organism evidence="1 2">
    <name type="scientific">Bacillus nakamurai</name>
    <dbReference type="NCBI Taxonomy" id="1793963"/>
    <lineage>
        <taxon>Bacteria</taxon>
        <taxon>Bacillati</taxon>
        <taxon>Bacillota</taxon>
        <taxon>Bacilli</taxon>
        <taxon>Bacillales</taxon>
        <taxon>Bacillaceae</taxon>
        <taxon>Bacillus</taxon>
    </lineage>
</organism>
<protein>
    <submittedName>
        <fullName evidence="1">Uncharacterized protein</fullName>
    </submittedName>
</protein>
<dbReference type="STRING" id="1793963.AXI58_16415"/>
<proteinExistence type="predicted"/>
<name>A0A150F741_9BACI</name>
<dbReference type="Proteomes" id="UP000075430">
    <property type="component" value="Unassembled WGS sequence"/>
</dbReference>
<reference evidence="2" key="1">
    <citation type="submission" date="2016-02" db="EMBL/GenBank/DDBJ databases">
        <authorList>
            <person name="Dunlap C."/>
        </authorList>
    </citation>
    <scope>NUCLEOTIDE SEQUENCE [LARGE SCALE GENOMIC DNA]</scope>
    <source>
        <strain evidence="2">NRRL B-41092</strain>
    </source>
</reference>
<sequence>MNIIELFINKKYQTHNQKQRVHDSNTLSIEKQLSEFDEAGLRFEEWIDAFAAETESKLKKNKHLQ</sequence>
<dbReference type="EMBL" id="LSBA01000016">
    <property type="protein sequence ID" value="KXZ18933.1"/>
    <property type="molecule type" value="Genomic_DNA"/>
</dbReference>
<keyword evidence="2" id="KW-1185">Reference proteome</keyword>
<gene>
    <name evidence="1" type="ORF">AXI58_16415</name>
</gene>
<dbReference type="AlphaFoldDB" id="A0A150F741"/>
<accession>A0A150F741</accession>
<dbReference type="RefSeq" id="WP_061521851.1">
    <property type="nucleotide sequence ID" value="NZ_JANBMN010000017.1"/>
</dbReference>
<evidence type="ECO:0000313" key="2">
    <source>
        <dbReference type="Proteomes" id="UP000075430"/>
    </source>
</evidence>